<feature type="non-terminal residue" evidence="8">
    <location>
        <position position="1"/>
    </location>
</feature>
<name>A0A9D2B5L2_9GAMM</name>
<comment type="subcellular location">
    <subcellularLocation>
        <location evidence="1">Cell membrane</location>
        <topology evidence="1">Multi-pass membrane protein</topology>
    </subcellularLocation>
</comment>
<keyword evidence="5 6" id="KW-0472">Membrane</keyword>
<keyword evidence="2" id="KW-1003">Cell membrane</keyword>
<evidence type="ECO:0000256" key="6">
    <source>
        <dbReference type="SAM" id="Phobius"/>
    </source>
</evidence>
<evidence type="ECO:0000256" key="2">
    <source>
        <dbReference type="ARBA" id="ARBA00022475"/>
    </source>
</evidence>
<comment type="caution">
    <text evidence="8">The sequence shown here is derived from an EMBL/GenBank/DDBJ whole genome shotgun (WGS) entry which is preliminary data.</text>
</comment>
<keyword evidence="3 6" id="KW-0812">Transmembrane</keyword>
<evidence type="ECO:0000259" key="7">
    <source>
        <dbReference type="Pfam" id="PF13396"/>
    </source>
</evidence>
<evidence type="ECO:0000256" key="5">
    <source>
        <dbReference type="ARBA" id="ARBA00023136"/>
    </source>
</evidence>
<dbReference type="EMBL" id="DXFC01000101">
    <property type="protein sequence ID" value="HIX61284.1"/>
    <property type="molecule type" value="Genomic_DNA"/>
</dbReference>
<accession>A0A9D2B5L2</accession>
<evidence type="ECO:0000313" key="8">
    <source>
        <dbReference type="EMBL" id="HIX61284.1"/>
    </source>
</evidence>
<protein>
    <submittedName>
        <fullName evidence="8">PLDc N-terminal domain-containing protein</fullName>
    </submittedName>
</protein>
<reference evidence="8" key="2">
    <citation type="submission" date="2021-04" db="EMBL/GenBank/DDBJ databases">
        <authorList>
            <person name="Gilroy R."/>
        </authorList>
    </citation>
    <scope>NUCLEOTIDE SEQUENCE</scope>
    <source>
        <strain evidence="8">1193</strain>
    </source>
</reference>
<dbReference type="InterPro" id="IPR027379">
    <property type="entry name" value="CLS_N"/>
</dbReference>
<dbReference type="GO" id="GO:0005886">
    <property type="term" value="C:plasma membrane"/>
    <property type="evidence" value="ECO:0007669"/>
    <property type="project" value="UniProtKB-SubCell"/>
</dbReference>
<evidence type="ECO:0000256" key="4">
    <source>
        <dbReference type="ARBA" id="ARBA00022989"/>
    </source>
</evidence>
<dbReference type="Pfam" id="PF13396">
    <property type="entry name" value="PLDc_N"/>
    <property type="match status" value="1"/>
</dbReference>
<feature type="transmembrane region" description="Helical" evidence="6">
    <location>
        <begin position="6"/>
        <end position="25"/>
    </location>
</feature>
<gene>
    <name evidence="8" type="ORF">H9854_03480</name>
</gene>
<organism evidence="8 9">
    <name type="scientific">Candidatus Halomonas stercoripullorum</name>
    <dbReference type="NCBI Taxonomy" id="2838617"/>
    <lineage>
        <taxon>Bacteria</taxon>
        <taxon>Pseudomonadati</taxon>
        <taxon>Pseudomonadota</taxon>
        <taxon>Gammaproteobacteria</taxon>
        <taxon>Oceanospirillales</taxon>
        <taxon>Halomonadaceae</taxon>
        <taxon>Halomonas</taxon>
    </lineage>
</organism>
<feature type="domain" description="Cardiolipin synthase N-terminal" evidence="7">
    <location>
        <begin position="3"/>
        <end position="27"/>
    </location>
</feature>
<evidence type="ECO:0000256" key="1">
    <source>
        <dbReference type="ARBA" id="ARBA00004651"/>
    </source>
</evidence>
<reference evidence="8" key="1">
    <citation type="journal article" date="2021" name="PeerJ">
        <title>Extensive microbial diversity within the chicken gut microbiome revealed by metagenomics and culture.</title>
        <authorList>
            <person name="Gilroy R."/>
            <person name="Ravi A."/>
            <person name="Getino M."/>
            <person name="Pursley I."/>
            <person name="Horton D.L."/>
            <person name="Alikhan N.F."/>
            <person name="Baker D."/>
            <person name="Gharbi K."/>
            <person name="Hall N."/>
            <person name="Watson M."/>
            <person name="Adriaenssens E.M."/>
            <person name="Foster-Nyarko E."/>
            <person name="Jarju S."/>
            <person name="Secka A."/>
            <person name="Antonio M."/>
            <person name="Oren A."/>
            <person name="Chaudhuri R.R."/>
            <person name="La Ragione R."/>
            <person name="Hildebrand F."/>
            <person name="Pallen M.J."/>
        </authorList>
    </citation>
    <scope>NUCLEOTIDE SEQUENCE</scope>
    <source>
        <strain evidence="8">1193</strain>
    </source>
</reference>
<dbReference type="AlphaFoldDB" id="A0A9D2B5L2"/>
<proteinExistence type="predicted"/>
<dbReference type="Proteomes" id="UP000824248">
    <property type="component" value="Unassembled WGS sequence"/>
</dbReference>
<evidence type="ECO:0000313" key="9">
    <source>
        <dbReference type="Proteomes" id="UP000824248"/>
    </source>
</evidence>
<keyword evidence="4 6" id="KW-1133">Transmembrane helix</keyword>
<sequence length="29" mass="3197">AIAKLLWIIILLVFPVLGLILWLLLGPKG</sequence>
<evidence type="ECO:0000256" key="3">
    <source>
        <dbReference type="ARBA" id="ARBA00022692"/>
    </source>
</evidence>